<keyword evidence="6" id="KW-1185">Reference proteome</keyword>
<protein>
    <submittedName>
        <fullName evidence="5">FAS1 domain</fullName>
    </submittedName>
</protein>
<dbReference type="OrthoDB" id="286301at2759"/>
<feature type="chain" id="PRO_5044566987" evidence="2">
    <location>
        <begin position="18"/>
        <end position="414"/>
    </location>
</feature>
<dbReference type="Pfam" id="PF02469">
    <property type="entry name" value="Fasciclin"/>
    <property type="match status" value="2"/>
</dbReference>
<organism evidence="5 6">
    <name type="scientific">Lasallia pustulata</name>
    <dbReference type="NCBI Taxonomy" id="136370"/>
    <lineage>
        <taxon>Eukaryota</taxon>
        <taxon>Fungi</taxon>
        <taxon>Dikarya</taxon>
        <taxon>Ascomycota</taxon>
        <taxon>Pezizomycotina</taxon>
        <taxon>Lecanoromycetes</taxon>
        <taxon>OSLEUM clade</taxon>
        <taxon>Umbilicariomycetidae</taxon>
        <taxon>Umbilicariales</taxon>
        <taxon>Umbilicariaceae</taxon>
        <taxon>Lasallia</taxon>
    </lineage>
</organism>
<dbReference type="InterPro" id="IPR000782">
    <property type="entry name" value="FAS1_domain"/>
</dbReference>
<dbReference type="EMBL" id="VXIT01000007">
    <property type="protein sequence ID" value="KAA6411400.1"/>
    <property type="molecule type" value="Genomic_DNA"/>
</dbReference>
<dbReference type="EMBL" id="FWEW01003499">
    <property type="protein sequence ID" value="SLM39344.1"/>
    <property type="molecule type" value="Genomic_DNA"/>
</dbReference>
<evidence type="ECO:0000313" key="5">
    <source>
        <dbReference type="EMBL" id="SLM39344.1"/>
    </source>
</evidence>
<proteinExistence type="predicted"/>
<dbReference type="GO" id="GO:0016236">
    <property type="term" value="P:macroautophagy"/>
    <property type="evidence" value="ECO:0007669"/>
    <property type="project" value="TreeGrafter"/>
</dbReference>
<feature type="region of interest" description="Disordered" evidence="1">
    <location>
        <begin position="368"/>
        <end position="390"/>
    </location>
</feature>
<evidence type="ECO:0000259" key="3">
    <source>
        <dbReference type="PROSITE" id="PS50213"/>
    </source>
</evidence>
<reference evidence="5" key="1">
    <citation type="submission" date="2017-03" db="EMBL/GenBank/DDBJ databases">
        <authorList>
            <person name="Afonso C.L."/>
            <person name="Miller P.J."/>
            <person name="Scott M.A."/>
            <person name="Spackman E."/>
            <person name="Goraichik I."/>
            <person name="Dimitrov K.M."/>
            <person name="Suarez D.L."/>
            <person name="Swayne D.E."/>
        </authorList>
    </citation>
    <scope>NUCLEOTIDE SEQUENCE [LARGE SCALE GENOMIC DNA]</scope>
</reference>
<dbReference type="PANTHER" id="PTHR10900">
    <property type="entry name" value="PERIOSTIN-RELATED"/>
    <property type="match status" value="1"/>
</dbReference>
<evidence type="ECO:0000313" key="6">
    <source>
        <dbReference type="Proteomes" id="UP000192927"/>
    </source>
</evidence>
<name>A0A1W5D899_9LECA</name>
<dbReference type="GO" id="GO:0000329">
    <property type="term" value="C:fungal-type vacuole membrane"/>
    <property type="evidence" value="ECO:0007669"/>
    <property type="project" value="TreeGrafter"/>
</dbReference>
<dbReference type="SUPFAM" id="SSF82153">
    <property type="entry name" value="FAS1 domain"/>
    <property type="match status" value="2"/>
</dbReference>
<dbReference type="InterPro" id="IPR036378">
    <property type="entry name" value="FAS1_dom_sf"/>
</dbReference>
<gene>
    <name evidence="4" type="ORF">FRX48_04680</name>
</gene>
<feature type="signal peptide" evidence="2">
    <location>
        <begin position="1"/>
        <end position="17"/>
    </location>
</feature>
<evidence type="ECO:0000313" key="4">
    <source>
        <dbReference type="EMBL" id="KAA6411400.1"/>
    </source>
</evidence>
<dbReference type="Proteomes" id="UP000192927">
    <property type="component" value="Unassembled WGS sequence"/>
</dbReference>
<sequence length="414" mass="43791">MRTTLVFLLSLVCTVFAQQQTQDLTQLLNGNSNITQFAALIESFGDVYANLSFQRDITILAPSNDAFTKIPNSPIGSIFANNDSDAIRAILEYHVLLGLHRSDSFNSSFSFLPSWLLNSTYTNVTGGQVVSGVQQSPNVEVFVSGVGSRTQITSPNLNFTGGLLHVIDNFLEPPQSFINTAPTFNVTAAGGATAVANMTDFLDEFHDLTFFVPDNNAFQNLGSTLSTMSPSNLEKLLSYHIVDSSKFRGVAYGTKLFNGTVLPSLQGGNLTITFASNSLFVNQARIIQGDLLLANGVMHIIDSVLDYNASGVQPNPQLPTAAAIIPGSALPDNQVPFTSNLPSSVTSFVGATVSTEAGSAATTTYDSAATTTTDSGQATSTSTPKKKGAGNTLEARGAWMIGVLGSLVVVFGMR</sequence>
<dbReference type="AlphaFoldDB" id="A0A1W5D899"/>
<feature type="domain" description="FAS1" evidence="3">
    <location>
        <begin position="21"/>
        <end position="171"/>
    </location>
</feature>
<dbReference type="PROSITE" id="PS50213">
    <property type="entry name" value="FAS1"/>
    <property type="match status" value="2"/>
</dbReference>
<evidence type="ECO:0000256" key="1">
    <source>
        <dbReference type="SAM" id="MobiDB-lite"/>
    </source>
</evidence>
<dbReference type="Gene3D" id="2.30.180.10">
    <property type="entry name" value="FAS1 domain"/>
    <property type="match status" value="2"/>
</dbReference>
<dbReference type="Proteomes" id="UP000324767">
    <property type="component" value="Unassembled WGS sequence"/>
</dbReference>
<dbReference type="SMART" id="SM00554">
    <property type="entry name" value="FAS1"/>
    <property type="match status" value="2"/>
</dbReference>
<reference evidence="4 7" key="3">
    <citation type="submission" date="2019-09" db="EMBL/GenBank/DDBJ databases">
        <title>The hologenome of the rock-dwelling lichen Lasallia pustulata.</title>
        <authorList>
            <person name="Greshake Tzovaras B."/>
            <person name="Segers F."/>
            <person name="Bicker A."/>
            <person name="Dal Grande F."/>
            <person name="Otte J."/>
            <person name="Hankeln T."/>
            <person name="Schmitt I."/>
            <person name="Ebersberger I."/>
        </authorList>
    </citation>
    <scope>NUCLEOTIDE SEQUENCE [LARGE SCALE GENOMIC DNA]</scope>
    <source>
        <strain evidence="4">A1-1</strain>
    </source>
</reference>
<dbReference type="PANTHER" id="PTHR10900:SF77">
    <property type="entry name" value="FI19380P1"/>
    <property type="match status" value="1"/>
</dbReference>
<dbReference type="InterPro" id="IPR050904">
    <property type="entry name" value="Adhesion/Biosynth-related"/>
</dbReference>
<evidence type="ECO:0000313" key="7">
    <source>
        <dbReference type="Proteomes" id="UP000324767"/>
    </source>
</evidence>
<feature type="domain" description="FAS1" evidence="3">
    <location>
        <begin position="164"/>
        <end position="305"/>
    </location>
</feature>
<reference evidence="6" key="2">
    <citation type="submission" date="2017-03" db="EMBL/GenBank/DDBJ databases">
        <authorList>
            <person name="Sharma R."/>
            <person name="Thines M."/>
        </authorList>
    </citation>
    <scope>NUCLEOTIDE SEQUENCE [LARGE SCALE GENOMIC DNA]</scope>
</reference>
<evidence type="ECO:0000256" key="2">
    <source>
        <dbReference type="SAM" id="SignalP"/>
    </source>
</evidence>
<feature type="compositionally biased region" description="Low complexity" evidence="1">
    <location>
        <begin position="368"/>
        <end position="383"/>
    </location>
</feature>
<keyword evidence="2" id="KW-0732">Signal</keyword>
<accession>A0A1W5D899</accession>